<keyword evidence="1" id="KW-1185">Reference proteome</keyword>
<name>A0A915JRV4_ROMCU</name>
<evidence type="ECO:0000313" key="2">
    <source>
        <dbReference type="WBParaSite" id="nRc.2.0.1.t28814-RA"/>
    </source>
</evidence>
<dbReference type="Proteomes" id="UP000887565">
    <property type="component" value="Unplaced"/>
</dbReference>
<dbReference type="WBParaSite" id="nRc.2.0.1.t28814-RA">
    <property type="protein sequence ID" value="nRc.2.0.1.t28814-RA"/>
    <property type="gene ID" value="nRc.2.0.1.g28814"/>
</dbReference>
<evidence type="ECO:0000313" key="1">
    <source>
        <dbReference type="Proteomes" id="UP000887565"/>
    </source>
</evidence>
<sequence length="30" mass="3504">MNFTVKCACWKKIGTKGKDFKKKKMGKQKL</sequence>
<protein>
    <submittedName>
        <fullName evidence="2">Uncharacterized protein</fullName>
    </submittedName>
</protein>
<organism evidence="1 2">
    <name type="scientific">Romanomermis culicivorax</name>
    <name type="common">Nematode worm</name>
    <dbReference type="NCBI Taxonomy" id="13658"/>
    <lineage>
        <taxon>Eukaryota</taxon>
        <taxon>Metazoa</taxon>
        <taxon>Ecdysozoa</taxon>
        <taxon>Nematoda</taxon>
        <taxon>Enoplea</taxon>
        <taxon>Dorylaimia</taxon>
        <taxon>Mermithida</taxon>
        <taxon>Mermithoidea</taxon>
        <taxon>Mermithidae</taxon>
        <taxon>Romanomermis</taxon>
    </lineage>
</organism>
<reference evidence="2" key="1">
    <citation type="submission" date="2022-11" db="UniProtKB">
        <authorList>
            <consortium name="WormBaseParasite"/>
        </authorList>
    </citation>
    <scope>IDENTIFICATION</scope>
</reference>
<proteinExistence type="predicted"/>
<accession>A0A915JRV4</accession>
<dbReference type="AlphaFoldDB" id="A0A915JRV4"/>